<keyword evidence="3" id="KW-0809">Transit peptide</keyword>
<dbReference type="GO" id="GO:0005762">
    <property type="term" value="C:mitochondrial large ribosomal subunit"/>
    <property type="evidence" value="ECO:0007669"/>
    <property type="project" value="InterPro"/>
</dbReference>
<feature type="non-terminal residue" evidence="8">
    <location>
        <position position="180"/>
    </location>
</feature>
<evidence type="ECO:0000256" key="3">
    <source>
        <dbReference type="ARBA" id="ARBA00022946"/>
    </source>
</evidence>
<evidence type="ECO:0000256" key="7">
    <source>
        <dbReference type="SAM" id="MobiDB-lite"/>
    </source>
</evidence>
<keyword evidence="9" id="KW-1185">Reference proteome</keyword>
<organism evidence="8 9">
    <name type="scientific">Stegodyphus mimosarum</name>
    <name type="common">African social velvet spider</name>
    <dbReference type="NCBI Taxonomy" id="407821"/>
    <lineage>
        <taxon>Eukaryota</taxon>
        <taxon>Metazoa</taxon>
        <taxon>Ecdysozoa</taxon>
        <taxon>Arthropoda</taxon>
        <taxon>Chelicerata</taxon>
        <taxon>Arachnida</taxon>
        <taxon>Araneae</taxon>
        <taxon>Araneomorphae</taxon>
        <taxon>Entelegynae</taxon>
        <taxon>Eresoidea</taxon>
        <taxon>Eresidae</taxon>
        <taxon>Stegodyphus</taxon>
    </lineage>
</organism>
<comment type="similarity">
    <text evidence="2">Belongs to the mitochondrion-specific ribosomal protein mL41 family.</text>
</comment>
<evidence type="ECO:0000256" key="4">
    <source>
        <dbReference type="ARBA" id="ARBA00022980"/>
    </source>
</evidence>
<evidence type="ECO:0000313" key="8">
    <source>
        <dbReference type="EMBL" id="KFM78576.1"/>
    </source>
</evidence>
<comment type="subcellular location">
    <subcellularLocation>
        <location evidence="1">Mitochondrion</location>
    </subcellularLocation>
</comment>
<dbReference type="OMA" id="CQQRTIS"/>
<keyword evidence="5" id="KW-0496">Mitochondrion</keyword>
<dbReference type="Proteomes" id="UP000054359">
    <property type="component" value="Unassembled WGS sequence"/>
</dbReference>
<accession>A0A087UMI7</accession>
<dbReference type="OrthoDB" id="408933at2759"/>
<dbReference type="EMBL" id="KK120565">
    <property type="protein sequence ID" value="KFM78576.1"/>
    <property type="molecule type" value="Genomic_DNA"/>
</dbReference>
<feature type="region of interest" description="Disordered" evidence="7">
    <location>
        <begin position="146"/>
        <end position="165"/>
    </location>
</feature>
<evidence type="ECO:0000256" key="1">
    <source>
        <dbReference type="ARBA" id="ARBA00004173"/>
    </source>
</evidence>
<evidence type="ECO:0000256" key="2">
    <source>
        <dbReference type="ARBA" id="ARBA00010152"/>
    </source>
</evidence>
<keyword evidence="4 8" id="KW-0689">Ribosomal protein</keyword>
<evidence type="ECO:0000256" key="5">
    <source>
        <dbReference type="ARBA" id="ARBA00023128"/>
    </source>
</evidence>
<evidence type="ECO:0000256" key="6">
    <source>
        <dbReference type="ARBA" id="ARBA00023274"/>
    </source>
</evidence>
<dbReference type="PANTHER" id="PTHR21338:SF0">
    <property type="entry name" value="LARGE RIBOSOMAL SUBUNIT PROTEIN ML41"/>
    <property type="match status" value="1"/>
</dbReference>
<reference evidence="8 9" key="1">
    <citation type="submission" date="2013-11" db="EMBL/GenBank/DDBJ databases">
        <title>Genome sequencing of Stegodyphus mimosarum.</title>
        <authorList>
            <person name="Bechsgaard J."/>
        </authorList>
    </citation>
    <scope>NUCLEOTIDE SEQUENCE [LARGE SCALE GENOMIC DNA]</scope>
</reference>
<dbReference type="AlphaFoldDB" id="A0A087UMI7"/>
<dbReference type="InterPro" id="IPR019189">
    <property type="entry name" value="Ribosomal_mL41"/>
</dbReference>
<dbReference type="GO" id="GO:0003735">
    <property type="term" value="F:structural constituent of ribosome"/>
    <property type="evidence" value="ECO:0007669"/>
    <property type="project" value="InterPro"/>
</dbReference>
<protein>
    <submittedName>
        <fullName evidence="8">39S ribosomal protein L41, mitochondrial</fullName>
    </submittedName>
</protein>
<proteinExistence type="inferred from homology"/>
<dbReference type="Pfam" id="PF09809">
    <property type="entry name" value="MRP-L27"/>
    <property type="match status" value="1"/>
</dbReference>
<sequence>MSLIIFKCSLSSRGLPELAFALNKANVNLNLNRTISISCTVYGKRNFRKFLYHRRGTHLDHKYFKENPELVDLRGMRLPGYYDENKKFVKVPEMVPELVVPDLTGFHLKPYVSYRTADVVQEKFTPEHLFYAVYAKKLKKDFEEGKLDQNGNSLEPSENEKMTAEEAWCKARSTGSDLFG</sequence>
<dbReference type="STRING" id="407821.A0A087UMI7"/>
<keyword evidence="6" id="KW-0687">Ribonucleoprotein</keyword>
<dbReference type="GO" id="GO:0006412">
    <property type="term" value="P:translation"/>
    <property type="evidence" value="ECO:0007669"/>
    <property type="project" value="TreeGrafter"/>
</dbReference>
<name>A0A087UMI7_STEMI</name>
<evidence type="ECO:0000313" key="9">
    <source>
        <dbReference type="Proteomes" id="UP000054359"/>
    </source>
</evidence>
<gene>
    <name evidence="8" type="ORF">X975_12030</name>
</gene>
<dbReference type="PANTHER" id="PTHR21338">
    <property type="entry name" value="MITOCHONDRIAL RIBOSOMAL PROTEIN L41"/>
    <property type="match status" value="1"/>
</dbReference>